<accession>A0AAN9M6F0</accession>
<evidence type="ECO:0000313" key="1">
    <source>
        <dbReference type="EMBL" id="KAK7346118.1"/>
    </source>
</evidence>
<name>A0AAN9M6F0_PHACN</name>
<dbReference type="EMBL" id="JAYMYR010000008">
    <property type="protein sequence ID" value="KAK7346118.1"/>
    <property type="molecule type" value="Genomic_DNA"/>
</dbReference>
<protein>
    <submittedName>
        <fullName evidence="1">Uncharacterized protein</fullName>
    </submittedName>
</protein>
<gene>
    <name evidence="1" type="ORF">VNO80_20633</name>
</gene>
<reference evidence="1 2" key="1">
    <citation type="submission" date="2024-01" db="EMBL/GenBank/DDBJ databases">
        <title>The genomes of 5 underutilized Papilionoideae crops provide insights into root nodulation and disease resistanc.</title>
        <authorList>
            <person name="Jiang F."/>
        </authorList>
    </citation>
    <scope>NUCLEOTIDE SEQUENCE [LARGE SCALE GENOMIC DNA]</scope>
    <source>
        <strain evidence="1">JINMINGXINNONG_FW02</strain>
        <tissue evidence="1">Leaves</tissue>
    </source>
</reference>
<sequence length="111" mass="12355">MYENGFYENLPCHQHVINEGLAKNVVANYEGAANAEEDWAVDECYYTGVNEDACSARDAGRTRVELWFGGQWYCTFEGYSGEGEASEVNHSLCLASRKVTVLDEGKAVFLI</sequence>
<dbReference type="Proteomes" id="UP001374584">
    <property type="component" value="Unassembled WGS sequence"/>
</dbReference>
<comment type="caution">
    <text evidence="1">The sequence shown here is derived from an EMBL/GenBank/DDBJ whole genome shotgun (WGS) entry which is preliminary data.</text>
</comment>
<keyword evidence="2" id="KW-1185">Reference proteome</keyword>
<evidence type="ECO:0000313" key="2">
    <source>
        <dbReference type="Proteomes" id="UP001374584"/>
    </source>
</evidence>
<organism evidence="1 2">
    <name type="scientific">Phaseolus coccineus</name>
    <name type="common">Scarlet runner bean</name>
    <name type="synonym">Phaseolus multiflorus</name>
    <dbReference type="NCBI Taxonomy" id="3886"/>
    <lineage>
        <taxon>Eukaryota</taxon>
        <taxon>Viridiplantae</taxon>
        <taxon>Streptophyta</taxon>
        <taxon>Embryophyta</taxon>
        <taxon>Tracheophyta</taxon>
        <taxon>Spermatophyta</taxon>
        <taxon>Magnoliopsida</taxon>
        <taxon>eudicotyledons</taxon>
        <taxon>Gunneridae</taxon>
        <taxon>Pentapetalae</taxon>
        <taxon>rosids</taxon>
        <taxon>fabids</taxon>
        <taxon>Fabales</taxon>
        <taxon>Fabaceae</taxon>
        <taxon>Papilionoideae</taxon>
        <taxon>50 kb inversion clade</taxon>
        <taxon>NPAAA clade</taxon>
        <taxon>indigoferoid/millettioid clade</taxon>
        <taxon>Phaseoleae</taxon>
        <taxon>Phaseolus</taxon>
    </lineage>
</organism>
<dbReference type="AlphaFoldDB" id="A0AAN9M6F0"/>
<proteinExistence type="predicted"/>